<protein>
    <submittedName>
        <fullName evidence="1">RTX toxins and related Ca2+-binding proteins</fullName>
    </submittedName>
</protein>
<dbReference type="Proteomes" id="UP000029227">
    <property type="component" value="Unassembled WGS sequence"/>
</dbReference>
<dbReference type="STRING" id="754436.JCM19237_5101"/>
<sequence length="863" mass="87326">MIADWQNNLTSGGQPVIVTFDAAAGILSVALQNGAPVLTMTLSAQQATNSTTTSVNDVQVTLVATQFLPLDHLDIATSPYFTSNTDAMTFTVPVMATDSDGDNLLSASTVAVTINDGALPVLGEGAGVTVNETQDANQTVSGTIGIDVGSDAIASLLFAANQPAVSATSDGNALSWVSAGDPASSELRLEDGAGNVVLTVSINASGQFDVVLLGTLDHTGTDPDSNSIPLPVNVVITDNDGDQAAGEITVTVTDGDDPAGGNTVAVALVEPDLVNEAGNSDYPATATQSDVLTAGSDRLLPESVQITPTEVAAILAELNAEIAAGGAALTFTYDPASGLLSGALANGTEVVSLTLTATQASNGQDVDLALTWVQRAPLDHNLNGNNTGFVSVNGEQIVLRLPVQAQDVDGDVLTTPVSVTATSVDGPIPQLLTDSGITANETADLNTTLNGQIDVNVGSDAVAAITFAAEQSAFDDLFSDGQPVQIEVVGGNTLNGFIEQNGTRVPVLTVVMTPTGNYTLTLTNNLDHLSDDTITLPLDVVVTDDDGDTNTGQITLTITDGDDPAFGDDSGVALNEGDDGNATGNGTIAVVGGSDDVVAVFFSPSQPSLNGLTSNGFATSVTVSSVGSGGQITVVRADQPDIVVLTITIGIDGSYTVTQSQPLDQPIDNLNTLALNVTVEDRDGDTAQGVVTVTITDGTDPAGGNTAAIAFTEGDLSPSPPTVGYPVSGSSQITIAAGVDRLNPTTITLDPVQIANLLNEFAAEVTAGGNAVVATWTAAPNANSGVGTLTLTTTGEGGGEVVLTAVLTATQNSDGQQVDITTVVTQFSPLDHNGTNDTGLVRQLNDTIVFDLPVQVQDTDGDS</sequence>
<dbReference type="EMBL" id="BBMN01000001">
    <property type="protein sequence ID" value="GAL02208.1"/>
    <property type="molecule type" value="Genomic_DNA"/>
</dbReference>
<evidence type="ECO:0000313" key="2">
    <source>
        <dbReference type="Proteomes" id="UP000029227"/>
    </source>
</evidence>
<name>A0A090QIX4_9GAMM</name>
<proteinExistence type="predicted"/>
<reference evidence="1 2" key="1">
    <citation type="journal article" date="2014" name="Genome Announc.">
        <title>Draft Genome Sequences of Two Vibrionaceae Species, Vibrio ponticus C121 and Photobacterium aphoticum C119, Isolated as Coral Reef Microbiota.</title>
        <authorList>
            <person name="Al-saari N."/>
            <person name="Meirelles P.M."/>
            <person name="Mino S."/>
            <person name="Suda W."/>
            <person name="Oshima K."/>
            <person name="Hattori M."/>
            <person name="Ohkuma M."/>
            <person name="Thompson F.L."/>
            <person name="Gomez-Gil B."/>
            <person name="Sawabe T."/>
            <person name="Sawabe T."/>
        </authorList>
    </citation>
    <scope>NUCLEOTIDE SEQUENCE [LARGE SCALE GENOMIC DNA]</scope>
    <source>
        <strain evidence="1 2">JCM 19237</strain>
    </source>
</reference>
<dbReference type="eggNOG" id="COG2931">
    <property type="taxonomic scope" value="Bacteria"/>
</dbReference>
<gene>
    <name evidence="1" type="ORF">JCM19237_5101</name>
</gene>
<comment type="caution">
    <text evidence="1">The sequence shown here is derived from an EMBL/GenBank/DDBJ whole genome shotgun (WGS) entry which is preliminary data.</text>
</comment>
<organism evidence="1 2">
    <name type="scientific">Photobacterium aphoticum</name>
    <dbReference type="NCBI Taxonomy" id="754436"/>
    <lineage>
        <taxon>Bacteria</taxon>
        <taxon>Pseudomonadati</taxon>
        <taxon>Pseudomonadota</taxon>
        <taxon>Gammaproteobacteria</taxon>
        <taxon>Vibrionales</taxon>
        <taxon>Vibrionaceae</taxon>
        <taxon>Photobacterium</taxon>
    </lineage>
</organism>
<evidence type="ECO:0000313" key="1">
    <source>
        <dbReference type="EMBL" id="GAL02208.1"/>
    </source>
</evidence>
<accession>A0A090QIX4</accession>
<dbReference type="AlphaFoldDB" id="A0A090QIX4"/>